<gene>
    <name evidence="2" type="ORF">NT2_02_05400</name>
</gene>
<dbReference type="Gene3D" id="3.10.450.50">
    <property type="match status" value="1"/>
</dbReference>
<dbReference type="Proteomes" id="UP000016568">
    <property type="component" value="Unassembled WGS sequence"/>
</dbReference>
<dbReference type="RefSeq" id="WP_021689363.1">
    <property type="nucleotide sequence ID" value="NZ_BASZ01000002.1"/>
</dbReference>
<dbReference type="InterPro" id="IPR032710">
    <property type="entry name" value="NTF2-like_dom_sf"/>
</dbReference>
<accession>U2Y5Q2</accession>
<sequence>MMSLQEISDRLEIQDLFARYSFAIDERDYDALDNVFTPDAIIDYTEAGGARGTPDQIKPWLKNAMARFPNFQHMVATTKLELNGDEARSRTILFNPMIYRKDDGEDQVFFVGLWYRDKLVRTDKGWRIAERYEELAYTYNTPAMPAPPEV</sequence>
<evidence type="ECO:0000313" key="3">
    <source>
        <dbReference type="Proteomes" id="UP000016568"/>
    </source>
</evidence>
<dbReference type="AlphaFoldDB" id="U2Y5Q2"/>
<dbReference type="OrthoDB" id="2860904at2"/>
<organism evidence="2 3">
    <name type="scientific">Caenibius tardaugens NBRC 16725</name>
    <dbReference type="NCBI Taxonomy" id="1219035"/>
    <lineage>
        <taxon>Bacteria</taxon>
        <taxon>Pseudomonadati</taxon>
        <taxon>Pseudomonadota</taxon>
        <taxon>Alphaproteobacteria</taxon>
        <taxon>Sphingomonadales</taxon>
        <taxon>Erythrobacteraceae</taxon>
        <taxon>Caenibius</taxon>
    </lineage>
</organism>
<proteinExistence type="predicted"/>
<dbReference type="SUPFAM" id="SSF54427">
    <property type="entry name" value="NTF2-like"/>
    <property type="match status" value="1"/>
</dbReference>
<dbReference type="Pfam" id="PF13577">
    <property type="entry name" value="SnoaL_4"/>
    <property type="match status" value="1"/>
</dbReference>
<dbReference type="eggNOG" id="COG5517">
    <property type="taxonomic scope" value="Bacteria"/>
</dbReference>
<reference evidence="2 3" key="1">
    <citation type="submission" date="2013-09" db="EMBL/GenBank/DDBJ databases">
        <title>Whole genome shotgun sequence of Novosphingobium tardaugens NBRC 16725.</title>
        <authorList>
            <person name="Isaki S."/>
            <person name="Hosoyama A."/>
            <person name="Tsuchikane K."/>
            <person name="Katsumata H."/>
            <person name="Ando Y."/>
            <person name="Yamazaki S."/>
            <person name="Fujita N."/>
        </authorList>
    </citation>
    <scope>NUCLEOTIDE SEQUENCE [LARGE SCALE GENOMIC DNA]</scope>
    <source>
        <strain evidence="2 3">NBRC 16725</strain>
    </source>
</reference>
<evidence type="ECO:0000259" key="1">
    <source>
        <dbReference type="Pfam" id="PF13577"/>
    </source>
</evidence>
<feature type="domain" description="SnoaL-like" evidence="1">
    <location>
        <begin position="5"/>
        <end position="131"/>
    </location>
</feature>
<evidence type="ECO:0000313" key="2">
    <source>
        <dbReference type="EMBL" id="GAD48456.1"/>
    </source>
</evidence>
<dbReference type="InterPro" id="IPR037401">
    <property type="entry name" value="SnoaL-like"/>
</dbReference>
<keyword evidence="3" id="KW-1185">Reference proteome</keyword>
<dbReference type="EMBL" id="BASZ01000002">
    <property type="protein sequence ID" value="GAD48456.1"/>
    <property type="molecule type" value="Genomic_DNA"/>
</dbReference>
<dbReference type="KEGG" id="ntd:EGO55_02250"/>
<dbReference type="CDD" id="cd00531">
    <property type="entry name" value="NTF2_like"/>
    <property type="match status" value="1"/>
</dbReference>
<comment type="caution">
    <text evidence="2">The sequence shown here is derived from an EMBL/GenBank/DDBJ whole genome shotgun (WGS) entry which is preliminary data.</text>
</comment>
<name>U2Y5Q2_9SPHN</name>
<protein>
    <recommendedName>
        <fullName evidence="1">SnoaL-like domain-containing protein</fullName>
    </recommendedName>
</protein>